<accession>A0A1Y5TK78</accession>
<dbReference type="AlphaFoldDB" id="A0A1Y5TK78"/>
<evidence type="ECO:0000256" key="1">
    <source>
        <dbReference type="ARBA" id="ARBA00008898"/>
    </source>
</evidence>
<keyword evidence="5" id="KW-1185">Reference proteome</keyword>
<dbReference type="GO" id="GO:0036382">
    <property type="term" value="F:flavin reductase (NADH) activity"/>
    <property type="evidence" value="ECO:0007669"/>
    <property type="project" value="UniProtKB-EC"/>
</dbReference>
<feature type="domain" description="Flavin reductase like" evidence="3">
    <location>
        <begin position="28"/>
        <end position="169"/>
    </location>
</feature>
<dbReference type="EMBL" id="FWFS01000012">
    <property type="protein sequence ID" value="SLN66253.1"/>
    <property type="molecule type" value="Genomic_DNA"/>
</dbReference>
<reference evidence="4 5" key="1">
    <citation type="submission" date="2017-03" db="EMBL/GenBank/DDBJ databases">
        <authorList>
            <person name="Afonso C.L."/>
            <person name="Miller P.J."/>
            <person name="Scott M.A."/>
            <person name="Spackman E."/>
            <person name="Goraichik I."/>
            <person name="Dimitrov K.M."/>
            <person name="Suarez D.L."/>
            <person name="Swayne D.E."/>
        </authorList>
    </citation>
    <scope>NUCLEOTIDE SEQUENCE [LARGE SCALE GENOMIC DNA]</scope>
    <source>
        <strain evidence="4 5">CECT 8620</strain>
    </source>
</reference>
<dbReference type="Pfam" id="PF01613">
    <property type="entry name" value="Flavin_Reduct"/>
    <property type="match status" value="1"/>
</dbReference>
<dbReference type="Proteomes" id="UP000193862">
    <property type="component" value="Unassembled WGS sequence"/>
</dbReference>
<dbReference type="SMART" id="SM00903">
    <property type="entry name" value="Flavin_Reduct"/>
    <property type="match status" value="1"/>
</dbReference>
<dbReference type="RefSeq" id="WP_085837869.1">
    <property type="nucleotide sequence ID" value="NZ_FWFS01000012.1"/>
</dbReference>
<dbReference type="InterPro" id="IPR050268">
    <property type="entry name" value="NADH-dep_flavin_reductase"/>
</dbReference>
<organism evidence="4 5">
    <name type="scientific">Aquimixticola soesokkakensis</name>
    <dbReference type="NCBI Taxonomy" id="1519096"/>
    <lineage>
        <taxon>Bacteria</taxon>
        <taxon>Pseudomonadati</taxon>
        <taxon>Pseudomonadota</taxon>
        <taxon>Alphaproteobacteria</taxon>
        <taxon>Rhodobacterales</taxon>
        <taxon>Paracoccaceae</taxon>
        <taxon>Aquimixticola</taxon>
    </lineage>
</organism>
<keyword evidence="2 4" id="KW-0560">Oxidoreductase</keyword>
<evidence type="ECO:0000259" key="3">
    <source>
        <dbReference type="SMART" id="SM00903"/>
    </source>
</evidence>
<dbReference type="OrthoDB" id="9792858at2"/>
<comment type="similarity">
    <text evidence="1">Belongs to the non-flavoprotein flavin reductase family.</text>
</comment>
<sequence length="180" mass="18973">MADAPTYTDLAQGFTPAPEHSRDLRDAFGQFATGITVVTTTTAQGPIGMTVNSFASVSLDPALLLWCPGKFSSRYAAFTAGAPFAVHVLAADQEPIARQLAGDGYLFDGLDMALSPAGVPLIAGCLARFECVQHDLVDAGDHAIVIGRITRAHHEPGEPLLFVSGQYSRRDALSAAKDDD</sequence>
<dbReference type="GO" id="GO:0010181">
    <property type="term" value="F:FMN binding"/>
    <property type="evidence" value="ECO:0007669"/>
    <property type="project" value="InterPro"/>
</dbReference>
<evidence type="ECO:0000313" key="4">
    <source>
        <dbReference type="EMBL" id="SLN66253.1"/>
    </source>
</evidence>
<dbReference type="SUPFAM" id="SSF50475">
    <property type="entry name" value="FMN-binding split barrel"/>
    <property type="match status" value="1"/>
</dbReference>
<evidence type="ECO:0000313" key="5">
    <source>
        <dbReference type="Proteomes" id="UP000193862"/>
    </source>
</evidence>
<protein>
    <submittedName>
        <fullName evidence="4">p-hydroxyphenylacetate 3-hydroxylase, reductase component</fullName>
        <ecNumber evidence="4">1.5.1.36</ecNumber>
    </submittedName>
</protein>
<dbReference type="Gene3D" id="2.30.110.10">
    <property type="entry name" value="Electron Transport, Fmn-binding Protein, Chain A"/>
    <property type="match status" value="1"/>
</dbReference>
<dbReference type="InterPro" id="IPR002563">
    <property type="entry name" value="Flavin_Rdtase-like_dom"/>
</dbReference>
<gene>
    <name evidence="4" type="primary">C1-hpah</name>
    <name evidence="4" type="ORF">AQS8620_03082</name>
</gene>
<dbReference type="GO" id="GO:0042602">
    <property type="term" value="F:riboflavin reductase (NADPH) activity"/>
    <property type="evidence" value="ECO:0007669"/>
    <property type="project" value="TreeGrafter"/>
</dbReference>
<dbReference type="InterPro" id="IPR012349">
    <property type="entry name" value="Split_barrel_FMN-bd"/>
</dbReference>
<proteinExistence type="inferred from homology"/>
<name>A0A1Y5TK78_9RHOB</name>
<evidence type="ECO:0000256" key="2">
    <source>
        <dbReference type="ARBA" id="ARBA00023002"/>
    </source>
</evidence>
<dbReference type="EC" id="1.5.1.36" evidence="4"/>
<dbReference type="PANTHER" id="PTHR30466">
    <property type="entry name" value="FLAVIN REDUCTASE"/>
    <property type="match status" value="1"/>
</dbReference>
<dbReference type="PANTHER" id="PTHR30466:SF11">
    <property type="entry name" value="FLAVIN-DEPENDENT MONOOXYGENASE, REDUCTASE SUBUNIT HSAB"/>
    <property type="match status" value="1"/>
</dbReference>